<dbReference type="AlphaFoldDB" id="A0A3E2GRF1"/>
<gene>
    <name evidence="3" type="ORF">B7463_g12605</name>
</gene>
<feature type="compositionally biased region" description="Polar residues" evidence="1">
    <location>
        <begin position="259"/>
        <end position="277"/>
    </location>
</feature>
<reference evidence="3 4" key="1">
    <citation type="submission" date="2018-05" db="EMBL/GenBank/DDBJ databases">
        <title>Draft genome sequence of Scytalidium lignicola DSM 105466, a ubiquitous saprotrophic fungus.</title>
        <authorList>
            <person name="Buettner E."/>
            <person name="Gebauer A.M."/>
            <person name="Hofrichter M."/>
            <person name="Liers C."/>
            <person name="Kellner H."/>
        </authorList>
    </citation>
    <scope>NUCLEOTIDE SEQUENCE [LARGE SCALE GENOMIC DNA]</scope>
    <source>
        <strain evidence="3 4">DSM 105466</strain>
    </source>
</reference>
<feature type="region of interest" description="Disordered" evidence="1">
    <location>
        <begin position="200"/>
        <end position="277"/>
    </location>
</feature>
<keyword evidence="2" id="KW-1133">Transmembrane helix</keyword>
<sequence length="277" mass="30223">MAGNRFLRRMAFSGKAAPLSPPLRITSFVIRSLQFIASGVSSGILAFFIWKLREVNIRVPWSFGVQFAVSLISLMVITVVSIRSWPNTPSPYHNLITNGVLTGLWALALGVLLGTTTKGVLLESCSKDIWHNDIGMSVCYLFKVLFAFQVIALGMAVIALGFDFFTFRTFSASGAYIRTENPKLAGVQGDDSEYRGLTAPSMASSAPYSQTSFRSPNTPDDRSLGFPNTSRSAGYDEDIATSHLMAPNTEGERSRYYATPQQSPPLESKGNSMGFQS</sequence>
<feature type="compositionally biased region" description="Polar residues" evidence="1">
    <location>
        <begin position="201"/>
        <end position="218"/>
    </location>
</feature>
<evidence type="ECO:0000256" key="2">
    <source>
        <dbReference type="SAM" id="Phobius"/>
    </source>
</evidence>
<organism evidence="3 4">
    <name type="scientific">Scytalidium lignicola</name>
    <name type="common">Hyphomycete</name>
    <dbReference type="NCBI Taxonomy" id="5539"/>
    <lineage>
        <taxon>Eukaryota</taxon>
        <taxon>Fungi</taxon>
        <taxon>Dikarya</taxon>
        <taxon>Ascomycota</taxon>
        <taxon>Pezizomycotina</taxon>
        <taxon>Leotiomycetes</taxon>
        <taxon>Leotiomycetes incertae sedis</taxon>
        <taxon>Scytalidium</taxon>
    </lineage>
</organism>
<dbReference type="OrthoDB" id="5344006at2759"/>
<feature type="transmembrane region" description="Helical" evidence="2">
    <location>
        <begin position="94"/>
        <end position="114"/>
    </location>
</feature>
<evidence type="ECO:0000256" key="1">
    <source>
        <dbReference type="SAM" id="MobiDB-lite"/>
    </source>
</evidence>
<protein>
    <recommendedName>
        <fullName evidence="5">MARVEL domain-containing protein</fullName>
    </recommendedName>
</protein>
<feature type="non-terminal residue" evidence="3">
    <location>
        <position position="277"/>
    </location>
</feature>
<accession>A0A3E2GRF1</accession>
<evidence type="ECO:0000313" key="3">
    <source>
        <dbReference type="EMBL" id="RFU23735.1"/>
    </source>
</evidence>
<name>A0A3E2GRF1_SCYLI</name>
<evidence type="ECO:0008006" key="5">
    <source>
        <dbReference type="Google" id="ProtNLM"/>
    </source>
</evidence>
<evidence type="ECO:0000313" key="4">
    <source>
        <dbReference type="Proteomes" id="UP000258309"/>
    </source>
</evidence>
<feature type="transmembrane region" description="Helical" evidence="2">
    <location>
        <begin position="28"/>
        <end position="49"/>
    </location>
</feature>
<dbReference type="EMBL" id="NCSJ02000635">
    <property type="protein sequence ID" value="RFU23735.1"/>
    <property type="molecule type" value="Genomic_DNA"/>
</dbReference>
<dbReference type="OMA" id="DFCASAT"/>
<keyword evidence="4" id="KW-1185">Reference proteome</keyword>
<dbReference type="Proteomes" id="UP000258309">
    <property type="component" value="Unassembled WGS sequence"/>
</dbReference>
<keyword evidence="2" id="KW-0812">Transmembrane</keyword>
<comment type="caution">
    <text evidence="3">The sequence shown here is derived from an EMBL/GenBank/DDBJ whole genome shotgun (WGS) entry which is preliminary data.</text>
</comment>
<proteinExistence type="predicted"/>
<feature type="transmembrane region" description="Helical" evidence="2">
    <location>
        <begin position="61"/>
        <end position="82"/>
    </location>
</feature>
<keyword evidence="2" id="KW-0472">Membrane</keyword>
<feature type="non-terminal residue" evidence="3">
    <location>
        <position position="1"/>
    </location>
</feature>
<feature type="transmembrane region" description="Helical" evidence="2">
    <location>
        <begin position="134"/>
        <end position="162"/>
    </location>
</feature>